<dbReference type="GO" id="GO:0006396">
    <property type="term" value="P:RNA processing"/>
    <property type="evidence" value="ECO:0007669"/>
    <property type="project" value="TreeGrafter"/>
</dbReference>
<dbReference type="Gene3D" id="1.25.40.20">
    <property type="entry name" value="Ankyrin repeat-containing domain"/>
    <property type="match status" value="2"/>
</dbReference>
<proteinExistence type="predicted"/>
<dbReference type="PROSITE" id="PS50297">
    <property type="entry name" value="ANK_REP_REGION"/>
    <property type="match status" value="3"/>
</dbReference>
<dbReference type="PANTHER" id="PTHR24141:SF1">
    <property type="entry name" value="2-5A-DEPENDENT RIBONUCLEASE"/>
    <property type="match status" value="1"/>
</dbReference>
<name>A0A6A6QVG4_9PEZI</name>
<dbReference type="GO" id="GO:0004540">
    <property type="term" value="F:RNA nuclease activity"/>
    <property type="evidence" value="ECO:0007669"/>
    <property type="project" value="TreeGrafter"/>
</dbReference>
<keyword evidence="2 3" id="KW-0040">ANK repeat</keyword>
<keyword evidence="1" id="KW-0677">Repeat</keyword>
<evidence type="ECO:0000313" key="4">
    <source>
        <dbReference type="EMBL" id="KAF2496186.1"/>
    </source>
</evidence>
<accession>A0A6A6QVG4</accession>
<dbReference type="PRINTS" id="PR01415">
    <property type="entry name" value="ANKYRIN"/>
</dbReference>
<evidence type="ECO:0000313" key="5">
    <source>
        <dbReference type="Proteomes" id="UP000799750"/>
    </source>
</evidence>
<dbReference type="GO" id="GO:0003723">
    <property type="term" value="F:RNA binding"/>
    <property type="evidence" value="ECO:0007669"/>
    <property type="project" value="TreeGrafter"/>
</dbReference>
<sequence length="219" mass="24290">MEYSDQIDVNAQTMDTRNRQELEYLAFEQRESMFRPEPCGAKVRTVSGRTALHEAARAGNVHPLKRLLASPKIIVDSPDLNGLTALHNASIYGHLDAMKLLLEAGVDPNQKVSLPYEKPAVSDLERTTYMWTALHFASAYVKDSVRSYANLYNMLVDLGDTLLHSAAASGKSESVLLLLQQPSVDINAQNAMGFTALHSRIRQNEKLCQLVAAPRKDHS</sequence>
<dbReference type="EMBL" id="MU004188">
    <property type="protein sequence ID" value="KAF2496186.1"/>
    <property type="molecule type" value="Genomic_DNA"/>
</dbReference>
<gene>
    <name evidence="4" type="ORF">BU16DRAFT_369615</name>
</gene>
<evidence type="ECO:0000256" key="3">
    <source>
        <dbReference type="PROSITE-ProRule" id="PRU00023"/>
    </source>
</evidence>
<dbReference type="InterPro" id="IPR002110">
    <property type="entry name" value="Ankyrin_rpt"/>
</dbReference>
<dbReference type="SUPFAM" id="SSF48403">
    <property type="entry name" value="Ankyrin repeat"/>
    <property type="match status" value="1"/>
</dbReference>
<dbReference type="OrthoDB" id="341259at2759"/>
<protein>
    <submittedName>
        <fullName evidence="4">Ankyrin</fullName>
    </submittedName>
</protein>
<organism evidence="4 5">
    <name type="scientific">Lophium mytilinum</name>
    <dbReference type="NCBI Taxonomy" id="390894"/>
    <lineage>
        <taxon>Eukaryota</taxon>
        <taxon>Fungi</taxon>
        <taxon>Dikarya</taxon>
        <taxon>Ascomycota</taxon>
        <taxon>Pezizomycotina</taxon>
        <taxon>Dothideomycetes</taxon>
        <taxon>Pleosporomycetidae</taxon>
        <taxon>Mytilinidiales</taxon>
        <taxon>Mytilinidiaceae</taxon>
        <taxon>Lophium</taxon>
    </lineage>
</organism>
<dbReference type="Proteomes" id="UP000799750">
    <property type="component" value="Unassembled WGS sequence"/>
</dbReference>
<dbReference type="SMART" id="SM00248">
    <property type="entry name" value="ANK"/>
    <property type="match status" value="3"/>
</dbReference>
<feature type="repeat" description="ANK" evidence="3">
    <location>
        <begin position="47"/>
        <end position="68"/>
    </location>
</feature>
<dbReference type="Pfam" id="PF00023">
    <property type="entry name" value="Ank"/>
    <property type="match status" value="1"/>
</dbReference>
<feature type="repeat" description="ANK" evidence="3">
    <location>
        <begin position="158"/>
        <end position="191"/>
    </location>
</feature>
<keyword evidence="5" id="KW-1185">Reference proteome</keyword>
<evidence type="ECO:0000256" key="1">
    <source>
        <dbReference type="ARBA" id="ARBA00022737"/>
    </source>
</evidence>
<reference evidence="4" key="1">
    <citation type="journal article" date="2020" name="Stud. Mycol.">
        <title>101 Dothideomycetes genomes: a test case for predicting lifestyles and emergence of pathogens.</title>
        <authorList>
            <person name="Haridas S."/>
            <person name="Albert R."/>
            <person name="Binder M."/>
            <person name="Bloem J."/>
            <person name="Labutti K."/>
            <person name="Salamov A."/>
            <person name="Andreopoulos B."/>
            <person name="Baker S."/>
            <person name="Barry K."/>
            <person name="Bills G."/>
            <person name="Bluhm B."/>
            <person name="Cannon C."/>
            <person name="Castanera R."/>
            <person name="Culley D."/>
            <person name="Daum C."/>
            <person name="Ezra D."/>
            <person name="Gonzalez J."/>
            <person name="Henrissat B."/>
            <person name="Kuo A."/>
            <person name="Liang C."/>
            <person name="Lipzen A."/>
            <person name="Lutzoni F."/>
            <person name="Magnuson J."/>
            <person name="Mondo S."/>
            <person name="Nolan M."/>
            <person name="Ohm R."/>
            <person name="Pangilinan J."/>
            <person name="Park H.-J."/>
            <person name="Ramirez L."/>
            <person name="Alfaro M."/>
            <person name="Sun H."/>
            <person name="Tritt A."/>
            <person name="Yoshinaga Y."/>
            <person name="Zwiers L.-H."/>
            <person name="Turgeon B."/>
            <person name="Goodwin S."/>
            <person name="Spatafora J."/>
            <person name="Crous P."/>
            <person name="Grigoriev I."/>
        </authorList>
    </citation>
    <scope>NUCLEOTIDE SEQUENCE</scope>
    <source>
        <strain evidence="4">CBS 269.34</strain>
    </source>
</reference>
<dbReference type="PROSITE" id="PS50088">
    <property type="entry name" value="ANK_REPEAT"/>
    <property type="match status" value="3"/>
</dbReference>
<dbReference type="Pfam" id="PF12796">
    <property type="entry name" value="Ank_2"/>
    <property type="match status" value="1"/>
</dbReference>
<dbReference type="InterPro" id="IPR036770">
    <property type="entry name" value="Ankyrin_rpt-contain_sf"/>
</dbReference>
<feature type="repeat" description="ANK" evidence="3">
    <location>
        <begin position="81"/>
        <end position="113"/>
    </location>
</feature>
<dbReference type="AlphaFoldDB" id="A0A6A6QVG4"/>
<dbReference type="PANTHER" id="PTHR24141">
    <property type="entry name" value="2-5A-DEPENDENT RIBONUCLEASE"/>
    <property type="match status" value="1"/>
</dbReference>
<evidence type="ECO:0000256" key="2">
    <source>
        <dbReference type="ARBA" id="ARBA00023043"/>
    </source>
</evidence>